<name>A0A8F3AGY3_CANAR</name>
<sequence>MSTMAATRYDAVVVGSGLAGLTSTLSLAQSGLKVALVEKTDKLGGNSIKASSGINGAPTRFQEPGDSVELFAQDTMKSGKGRSKQELVNVLANNSADAVHWLSDECGVDLSAVAQLGGHSFARTHRGKGSLPPGFAIVSALMKKIEGADNVDVLKKTTFKGFRKHSDFTADGIEVEDGEKNRRTLLANNIILATGGYSADFTSSSLLRRYRPDLVHLPSTNGQQTTGDGQKIAELHLDADLIDMDAIQIHPTGFVQLKNEETINSKWKFLCGELIRAIGGILLSPNTGARFVNELTTRDNVTEGVFQHCANDNGHAVCIIAVSEEDYIKAKPHIDFYMSQNLMFKGDAKDVTTKLAAIASGRLAPEKIEQGLRQYNEAIGNDDLGRPSFGNPFGTQFYYGFVTPVLHFTMGGVSINDKAQILTKSGKQMDNVFAIGEVSGGLHGGNRLGGSSLLECVVFGRKVAQQISVLY</sequence>
<keyword evidence="3 4" id="KW-0560">Oxidoreductase</keyword>
<evidence type="ECO:0000313" key="6">
    <source>
        <dbReference type="EMBL" id="QWW23625.1"/>
    </source>
</evidence>
<dbReference type="GO" id="GO:0010181">
    <property type="term" value="F:FMN binding"/>
    <property type="evidence" value="ECO:0007669"/>
    <property type="project" value="InterPro"/>
</dbReference>
<comment type="similarity">
    <text evidence="4">Belongs to the FAD-dependent oxidoreductase 2 family. FRD/SDH subfamily.</text>
</comment>
<dbReference type="PANTHER" id="PTHR43400">
    <property type="entry name" value="FUMARATE REDUCTASE"/>
    <property type="match status" value="1"/>
</dbReference>
<proteinExistence type="inferred from homology"/>
<dbReference type="SUPFAM" id="SSF51905">
    <property type="entry name" value="FAD/NAD(P)-binding domain"/>
    <property type="match status" value="1"/>
</dbReference>
<keyword evidence="1 4" id="KW-0285">Flavoprotein</keyword>
<comment type="catalytic activity">
    <reaction evidence="4">
        <text>succinate + NAD(+) = fumarate + NADH + H(+)</text>
        <dbReference type="Rhea" id="RHEA:18281"/>
        <dbReference type="ChEBI" id="CHEBI:15378"/>
        <dbReference type="ChEBI" id="CHEBI:29806"/>
        <dbReference type="ChEBI" id="CHEBI:30031"/>
        <dbReference type="ChEBI" id="CHEBI:57540"/>
        <dbReference type="ChEBI" id="CHEBI:57945"/>
        <dbReference type="EC" id="1.3.1.6"/>
    </reaction>
</comment>
<dbReference type="PANTHER" id="PTHR43400:SF1">
    <property type="entry name" value="FUMARATE REDUCTASE"/>
    <property type="match status" value="1"/>
</dbReference>
<dbReference type="Gene3D" id="3.90.700.10">
    <property type="entry name" value="Succinate dehydrogenase/fumarate reductase flavoprotein, catalytic domain"/>
    <property type="match status" value="1"/>
</dbReference>
<dbReference type="EMBL" id="CP076750">
    <property type="protein sequence ID" value="QWW23625.1"/>
    <property type="molecule type" value="Genomic_DNA"/>
</dbReference>
<feature type="domain" description="FAD-dependent oxidoreductase 2 FAD-binding" evidence="5">
    <location>
        <begin position="10"/>
        <end position="453"/>
    </location>
</feature>
<comment type="function">
    <text evidence="4">Irreversibly catalyzes the reduction of fumarate to succinate.</text>
</comment>
<dbReference type="AlphaFoldDB" id="A0A8F3AGY3"/>
<reference evidence="6" key="1">
    <citation type="submission" date="2021-06" db="EMBL/GenBank/DDBJ databases">
        <title>Candida auris outbreak in lebanese hospital.</title>
        <authorList>
            <person name="Finianos M."/>
        </authorList>
    </citation>
    <scope>NUCLEOTIDE SEQUENCE</scope>
    <source>
        <strain evidence="6">CA7LBN</strain>
    </source>
</reference>
<dbReference type="SUPFAM" id="SSF56425">
    <property type="entry name" value="Succinate dehydrogenase/fumarate reductase flavoprotein, catalytic domain"/>
    <property type="match status" value="1"/>
</dbReference>
<protein>
    <recommendedName>
        <fullName evidence="4">Fumarate reductase</fullName>
        <ecNumber evidence="4">1.3.1.6</ecNumber>
    </recommendedName>
</protein>
<dbReference type="InterPro" id="IPR050315">
    <property type="entry name" value="FAD-oxidoreductase_2"/>
</dbReference>
<dbReference type="InterPro" id="IPR027477">
    <property type="entry name" value="Succ_DH/fumarate_Rdtase_cat_sf"/>
</dbReference>
<dbReference type="Pfam" id="PF00890">
    <property type="entry name" value="FAD_binding_2"/>
    <property type="match status" value="1"/>
</dbReference>
<dbReference type="InterPro" id="IPR010960">
    <property type="entry name" value="Flavocytochrome_c"/>
</dbReference>
<accession>A0A8F3AGY3</accession>
<evidence type="ECO:0000256" key="1">
    <source>
        <dbReference type="ARBA" id="ARBA00022630"/>
    </source>
</evidence>
<organism evidence="6">
    <name type="scientific">Candidozyma auris</name>
    <name type="common">Yeast</name>
    <name type="synonym">Candida auris</name>
    <dbReference type="NCBI Taxonomy" id="498019"/>
    <lineage>
        <taxon>Eukaryota</taxon>
        <taxon>Fungi</taxon>
        <taxon>Dikarya</taxon>
        <taxon>Ascomycota</taxon>
        <taxon>Saccharomycotina</taxon>
        <taxon>Pichiomycetes</taxon>
        <taxon>Metschnikowiaceae</taxon>
        <taxon>Candidozyma</taxon>
    </lineage>
</organism>
<evidence type="ECO:0000259" key="5">
    <source>
        <dbReference type="Pfam" id="PF00890"/>
    </source>
</evidence>
<dbReference type="EC" id="1.3.1.6" evidence="4"/>
<comment type="cofactor">
    <cofactor evidence="4">
        <name>FAD</name>
        <dbReference type="ChEBI" id="CHEBI:57692"/>
    </cofactor>
    <text evidence="4">Binds 1 FAD per monomer.</text>
</comment>
<dbReference type="InterPro" id="IPR036188">
    <property type="entry name" value="FAD/NAD-bd_sf"/>
</dbReference>
<dbReference type="Gene3D" id="3.50.50.60">
    <property type="entry name" value="FAD/NAD(P)-binding domain"/>
    <property type="match status" value="1"/>
</dbReference>
<dbReference type="GO" id="GO:0016156">
    <property type="term" value="F:fumarate reductase (NADH) activity"/>
    <property type="evidence" value="ECO:0007669"/>
    <property type="project" value="UniProtKB-EC"/>
</dbReference>
<dbReference type="Proteomes" id="UP000825438">
    <property type="component" value="Chromosome II"/>
</dbReference>
<dbReference type="NCBIfam" id="TIGR01813">
    <property type="entry name" value="flavo_cyto_c"/>
    <property type="match status" value="1"/>
</dbReference>
<evidence type="ECO:0000256" key="3">
    <source>
        <dbReference type="ARBA" id="ARBA00023002"/>
    </source>
</evidence>
<gene>
    <name evidence="6" type="ORF">CA7LBN_002426</name>
</gene>
<evidence type="ECO:0000256" key="2">
    <source>
        <dbReference type="ARBA" id="ARBA00022827"/>
    </source>
</evidence>
<keyword evidence="2 4" id="KW-0274">FAD</keyword>
<dbReference type="InterPro" id="IPR003953">
    <property type="entry name" value="FAD-dep_OxRdtase_2_FAD-bd"/>
</dbReference>
<evidence type="ECO:0000256" key="4">
    <source>
        <dbReference type="RuleBase" id="RU366062"/>
    </source>
</evidence>